<proteinExistence type="predicted"/>
<dbReference type="EMBL" id="LT599584">
    <property type="protein sequence ID" value="SBW84876.1"/>
    <property type="molecule type" value="Genomic_DNA"/>
</dbReference>
<evidence type="ECO:0000313" key="1">
    <source>
        <dbReference type="EMBL" id="SBW84876.1"/>
    </source>
</evidence>
<evidence type="ECO:0000313" key="2">
    <source>
        <dbReference type="Proteomes" id="UP000245431"/>
    </source>
</evidence>
<dbReference type="Proteomes" id="UP000245431">
    <property type="component" value="Chromosome PVE_r2"/>
</dbReference>
<accession>A0A1D3K974</accession>
<sequence>MILTSRRLRKPFFMSGSSPSRWPFTSSVVQHRKTWKGVPWYSCNGRIRRRRRLALLRIPSGWQRSPRRFGRTCWPGRTPLHSSDSSGVALVANGPSRPGRPADASGAAARPGRIALEVAANSCPLVCSSPANWLDRRCCAGGAPAPPMPRNHGCRHTACHRHFGR</sequence>
<protein>
    <submittedName>
        <fullName evidence="1">Uncharacterized protein</fullName>
    </submittedName>
</protein>
<dbReference type="AlphaFoldDB" id="A0A1D3K974"/>
<organism evidence="1 2">
    <name type="scientific">Pseudomonas veronii 1YdBTEX2</name>
    <dbReference type="NCBI Taxonomy" id="1295141"/>
    <lineage>
        <taxon>Bacteria</taxon>
        <taxon>Pseudomonadati</taxon>
        <taxon>Pseudomonadota</taxon>
        <taxon>Gammaproteobacteria</taxon>
        <taxon>Pseudomonadales</taxon>
        <taxon>Pseudomonadaceae</taxon>
        <taxon>Pseudomonas</taxon>
    </lineage>
</organism>
<gene>
    <name evidence="1" type="ORF">PVE_R2G0852</name>
</gene>
<name>A0A1D3K974_PSEVE</name>
<reference evidence="2" key="1">
    <citation type="submission" date="2016-07" db="EMBL/GenBank/DDBJ databases">
        <authorList>
            <person name="Florea S."/>
            <person name="Webb J.S."/>
            <person name="Jaromczyk J."/>
            <person name="Schardl C.L."/>
        </authorList>
    </citation>
    <scope>NUCLEOTIDE SEQUENCE [LARGE SCALE GENOMIC DNA]</scope>
    <source>
        <strain evidence="2">1YdBTEX2</strain>
    </source>
</reference>